<accession>A0AAE3D181</accession>
<organism evidence="2 3">
    <name type="scientific">Flavimaribacter sediminis</name>
    <dbReference type="NCBI Taxonomy" id="2865987"/>
    <lineage>
        <taxon>Bacteria</taxon>
        <taxon>Pseudomonadati</taxon>
        <taxon>Pseudomonadota</taxon>
        <taxon>Alphaproteobacteria</taxon>
        <taxon>Hyphomicrobiales</taxon>
        <taxon>Rhizobiaceae</taxon>
        <taxon>Flavimaribacter</taxon>
    </lineage>
</organism>
<proteinExistence type="predicted"/>
<comment type="caution">
    <text evidence="2">The sequence shown here is derived from an EMBL/GenBank/DDBJ whole genome shotgun (WGS) entry which is preliminary data.</text>
</comment>
<evidence type="ECO:0000313" key="3">
    <source>
        <dbReference type="Proteomes" id="UP001196509"/>
    </source>
</evidence>
<protein>
    <submittedName>
        <fullName evidence="2">Uncharacterized protein</fullName>
    </submittedName>
</protein>
<feature type="compositionally biased region" description="Basic and acidic residues" evidence="1">
    <location>
        <begin position="1"/>
        <end position="15"/>
    </location>
</feature>
<reference evidence="2" key="1">
    <citation type="submission" date="2021-08" db="EMBL/GenBank/DDBJ databases">
        <title>Hoeflea bacterium WL0058 sp. nov., isolated from the sediment.</title>
        <authorList>
            <person name="Wang L."/>
            <person name="Zhang D."/>
        </authorList>
    </citation>
    <scope>NUCLEOTIDE SEQUENCE</scope>
    <source>
        <strain evidence="2">WL0058</strain>
    </source>
</reference>
<sequence>MIEPRQDVMRGERTRLSTASPQGAQGKGFRLTGFIFHLPGWIRKKKKISALFYVLSEILSDDTLTISWLFTKRTFRIAGWDSKDSLKHILWIHFNTAHLSRRRRGAAGLRVGARDEERGEVAMRIFDAAHCAVAALCRPSKSPSCRPASRHPAAARLRGKRCLAEFPWGVDAP</sequence>
<feature type="region of interest" description="Disordered" evidence="1">
    <location>
        <begin position="1"/>
        <end position="24"/>
    </location>
</feature>
<dbReference type="RefSeq" id="WP_220230114.1">
    <property type="nucleotide sequence ID" value="NZ_JAICBX010000004.1"/>
</dbReference>
<dbReference type="EMBL" id="JAICBX010000004">
    <property type="protein sequence ID" value="MBW8639380.1"/>
    <property type="molecule type" value="Genomic_DNA"/>
</dbReference>
<name>A0AAE3D181_9HYPH</name>
<evidence type="ECO:0000313" key="2">
    <source>
        <dbReference type="EMBL" id="MBW8639380.1"/>
    </source>
</evidence>
<keyword evidence="3" id="KW-1185">Reference proteome</keyword>
<dbReference type="AlphaFoldDB" id="A0AAE3D181"/>
<evidence type="ECO:0000256" key="1">
    <source>
        <dbReference type="SAM" id="MobiDB-lite"/>
    </source>
</evidence>
<gene>
    <name evidence="2" type="ORF">K1W69_19455</name>
</gene>
<dbReference type="Proteomes" id="UP001196509">
    <property type="component" value="Unassembled WGS sequence"/>
</dbReference>